<dbReference type="AlphaFoldDB" id="A0A1G7VNC3"/>
<proteinExistence type="predicted"/>
<dbReference type="RefSeq" id="WP_091486626.1">
    <property type="nucleotide sequence ID" value="NZ_LT629692.1"/>
</dbReference>
<accession>A0A1G7VNC3</accession>
<reference evidence="2 3" key="1">
    <citation type="submission" date="2016-10" db="EMBL/GenBank/DDBJ databases">
        <authorList>
            <person name="de Groot N.N."/>
        </authorList>
    </citation>
    <scope>NUCLEOTIDE SEQUENCE [LARGE SCALE GENOMIC DNA]</scope>
    <source>
        <strain evidence="2 3">DSM 23142</strain>
    </source>
</reference>
<organism evidence="2 3">
    <name type="scientific">Microbacterium pygmaeum</name>
    <dbReference type="NCBI Taxonomy" id="370764"/>
    <lineage>
        <taxon>Bacteria</taxon>
        <taxon>Bacillati</taxon>
        <taxon>Actinomycetota</taxon>
        <taxon>Actinomycetes</taxon>
        <taxon>Micrococcales</taxon>
        <taxon>Microbacteriaceae</taxon>
        <taxon>Microbacterium</taxon>
    </lineage>
</organism>
<evidence type="ECO:0000256" key="1">
    <source>
        <dbReference type="SAM" id="Phobius"/>
    </source>
</evidence>
<evidence type="ECO:0000313" key="3">
    <source>
        <dbReference type="Proteomes" id="UP000199009"/>
    </source>
</evidence>
<keyword evidence="1" id="KW-0812">Transmembrane</keyword>
<feature type="transmembrane region" description="Helical" evidence="1">
    <location>
        <begin position="144"/>
        <end position="167"/>
    </location>
</feature>
<dbReference type="STRING" id="370764.SAMN04489810_0772"/>
<evidence type="ECO:0000313" key="2">
    <source>
        <dbReference type="EMBL" id="SDG61315.1"/>
    </source>
</evidence>
<sequence length="344" mass="36055">MTLILTAADGYIDEAADALAASNVFVSSEVSGAGALRDTLQQQVSGDSIAIAVFSDNAALEASGPDIVSALAGKTTYDTIIVAVGDDLSAGSRVLESGRAMQIANEAEGSAGSLTDALTETVIGVQTAGDQNVAIPEAGSDGGAIVGIVLASAAVIAAISVAIGLLVSSRRRRRARADEKLPEGVENQLVVLRSLIPEYADLAASGDAVAARTRDDLDAIVTNTTELFSRIDRRSAEGQLSIAAVEYDDKLRKLTAAVGRDYLLDILTHQGLWEDPDDRVREVSGAVTAVSEELVENIKQVNARRGLHFQVSLDGLIGKRKELQDWEREFNSATGEPDRPQTGA</sequence>
<dbReference type="EMBL" id="LT629692">
    <property type="protein sequence ID" value="SDG61315.1"/>
    <property type="molecule type" value="Genomic_DNA"/>
</dbReference>
<name>A0A1G7VNC3_9MICO</name>
<dbReference type="Proteomes" id="UP000199009">
    <property type="component" value="Chromosome I"/>
</dbReference>
<gene>
    <name evidence="2" type="ORF">SAMN04489810_0772</name>
</gene>
<protein>
    <submittedName>
        <fullName evidence="2">Uncharacterized protein</fullName>
    </submittedName>
</protein>
<dbReference type="OrthoDB" id="2004788at2"/>
<keyword evidence="1" id="KW-1133">Transmembrane helix</keyword>
<keyword evidence="1" id="KW-0472">Membrane</keyword>
<keyword evidence="3" id="KW-1185">Reference proteome</keyword>